<dbReference type="Pfam" id="PF00415">
    <property type="entry name" value="RCC1"/>
    <property type="match status" value="2"/>
</dbReference>
<evidence type="ECO:0000256" key="2">
    <source>
        <dbReference type="ARBA" id="ARBA00022737"/>
    </source>
</evidence>
<dbReference type="PROSITE" id="PS50199">
    <property type="entry name" value="ZF_RANBP2_2"/>
    <property type="match status" value="1"/>
</dbReference>
<gene>
    <name evidence="9" type="primary">RCC1</name>
    <name evidence="9" type="ORF">FOL47_005245</name>
</gene>
<feature type="repeat" description="RCC1" evidence="5">
    <location>
        <begin position="807"/>
        <end position="872"/>
    </location>
</feature>
<keyword evidence="10" id="KW-1185">Reference proteome</keyword>
<feature type="region of interest" description="Disordered" evidence="7">
    <location>
        <begin position="1"/>
        <end position="23"/>
    </location>
</feature>
<feature type="repeat" description="RCC1" evidence="5">
    <location>
        <begin position="758"/>
        <end position="806"/>
    </location>
</feature>
<dbReference type="InterPro" id="IPR058923">
    <property type="entry name" value="RCC1-like_dom"/>
</dbReference>
<accession>A0A7J6LY68</accession>
<evidence type="ECO:0000256" key="5">
    <source>
        <dbReference type="PROSITE-ProRule" id="PRU00235"/>
    </source>
</evidence>
<protein>
    <submittedName>
        <fullName evidence="9">Regulator of chromosome condensation</fullName>
    </submittedName>
</protein>
<dbReference type="PRINTS" id="PR00633">
    <property type="entry name" value="RCCNDNSATION"/>
</dbReference>
<dbReference type="SMART" id="SM00547">
    <property type="entry name" value="ZnF_RBZ"/>
    <property type="match status" value="1"/>
</dbReference>
<feature type="repeat" description="RCC1" evidence="5">
    <location>
        <begin position="204"/>
        <end position="262"/>
    </location>
</feature>
<dbReference type="GO" id="GO:0008270">
    <property type="term" value="F:zinc ion binding"/>
    <property type="evidence" value="ECO:0007669"/>
    <property type="project" value="UniProtKB-KW"/>
</dbReference>
<proteinExistence type="predicted"/>
<feature type="compositionally biased region" description="Polar residues" evidence="7">
    <location>
        <begin position="1"/>
        <end position="12"/>
    </location>
</feature>
<dbReference type="PANTHER" id="PTHR22872">
    <property type="entry name" value="BTK-BINDING PROTEIN-RELATED"/>
    <property type="match status" value="1"/>
</dbReference>
<feature type="compositionally biased region" description="Basic and acidic residues" evidence="7">
    <location>
        <begin position="995"/>
        <end position="1008"/>
    </location>
</feature>
<feature type="domain" description="RanBP2-type" evidence="8">
    <location>
        <begin position="20"/>
        <end position="49"/>
    </location>
</feature>
<evidence type="ECO:0000256" key="3">
    <source>
        <dbReference type="ARBA" id="ARBA00022771"/>
    </source>
</evidence>
<dbReference type="PROSITE" id="PS50012">
    <property type="entry name" value="RCC1_3"/>
    <property type="match status" value="5"/>
</dbReference>
<dbReference type="InterPro" id="IPR001876">
    <property type="entry name" value="Znf_RanBP2"/>
</dbReference>
<dbReference type="EMBL" id="JAAPAO010000293">
    <property type="protein sequence ID" value="KAF4664227.1"/>
    <property type="molecule type" value="Genomic_DNA"/>
</dbReference>
<evidence type="ECO:0000256" key="1">
    <source>
        <dbReference type="ARBA" id="ARBA00022723"/>
    </source>
</evidence>
<keyword evidence="2" id="KW-0677">Repeat</keyword>
<evidence type="ECO:0000256" key="4">
    <source>
        <dbReference type="ARBA" id="ARBA00022833"/>
    </source>
</evidence>
<feature type="region of interest" description="Disordered" evidence="7">
    <location>
        <begin position="957"/>
        <end position="1008"/>
    </location>
</feature>
<organism evidence="9 10">
    <name type="scientific">Perkinsus chesapeaki</name>
    <name type="common">Clam parasite</name>
    <name type="synonym">Perkinsus andrewsi</name>
    <dbReference type="NCBI Taxonomy" id="330153"/>
    <lineage>
        <taxon>Eukaryota</taxon>
        <taxon>Sar</taxon>
        <taxon>Alveolata</taxon>
        <taxon>Perkinsozoa</taxon>
        <taxon>Perkinsea</taxon>
        <taxon>Perkinsida</taxon>
        <taxon>Perkinsidae</taxon>
        <taxon>Perkinsus</taxon>
    </lineage>
</organism>
<keyword evidence="4" id="KW-0862">Zinc</keyword>
<evidence type="ECO:0000259" key="8">
    <source>
        <dbReference type="PROSITE" id="PS50199"/>
    </source>
</evidence>
<dbReference type="Proteomes" id="UP000591131">
    <property type="component" value="Unassembled WGS sequence"/>
</dbReference>
<keyword evidence="1" id="KW-0479">Metal-binding</keyword>
<dbReference type="Pfam" id="PF25390">
    <property type="entry name" value="WD40_RLD"/>
    <property type="match status" value="1"/>
</dbReference>
<dbReference type="AlphaFoldDB" id="A0A7J6LY68"/>
<dbReference type="OrthoDB" id="440321at2759"/>
<dbReference type="PROSITE" id="PS01358">
    <property type="entry name" value="ZF_RANBP2_1"/>
    <property type="match status" value="1"/>
</dbReference>
<comment type="caution">
    <text evidence="9">The sequence shown here is derived from an EMBL/GenBank/DDBJ whole genome shotgun (WGS) entry which is preliminary data.</text>
</comment>
<evidence type="ECO:0000313" key="10">
    <source>
        <dbReference type="Proteomes" id="UP000591131"/>
    </source>
</evidence>
<evidence type="ECO:0000256" key="7">
    <source>
        <dbReference type="SAM" id="MobiDB-lite"/>
    </source>
</evidence>
<dbReference type="Gene3D" id="4.10.1060.10">
    <property type="entry name" value="Zinc finger, RanBP2-type"/>
    <property type="match status" value="1"/>
</dbReference>
<dbReference type="InterPro" id="IPR051625">
    <property type="entry name" value="Signaling_Regulatory_Domain"/>
</dbReference>
<feature type="repeat" description="RCC1" evidence="5">
    <location>
        <begin position="314"/>
        <end position="378"/>
    </location>
</feature>
<feature type="repeat" description="RCC1" evidence="5">
    <location>
        <begin position="264"/>
        <end position="313"/>
    </location>
</feature>
<dbReference type="Gene3D" id="2.130.10.30">
    <property type="entry name" value="Regulator of chromosome condensation 1/beta-lactamase-inhibitor protein II"/>
    <property type="match status" value="2"/>
</dbReference>
<evidence type="ECO:0000313" key="9">
    <source>
        <dbReference type="EMBL" id="KAF4664227.1"/>
    </source>
</evidence>
<evidence type="ECO:0000256" key="6">
    <source>
        <dbReference type="PROSITE-ProRule" id="PRU00322"/>
    </source>
</evidence>
<keyword evidence="3 6" id="KW-0863">Zinc-finger</keyword>
<sequence length="1008" mass="107304">MSSSSTTTNDFKSANAAANDPDGWRCDGCYCRNKKEDIICVVCEAPNPTLSQEDIDRIKKEKEEEKQKLIAKFRSSTAAPKPTGFGVADSSNAASTFTFGQSSTAEPVGTGFVFGASKSEGAFAANSTAETVSPPSATSSFVFGAPSSTSSPSKPIVFGSGTTAAAGGGGGFMPTIESRENEGEKLKDLAEKPDIGDESLIHMGSVFVHGSGECDQLGLGDAVLERRKPTSIDKICMSTLGYKIAVTQIAVGALHTLALDSTTGKVFSWGCNDDGALGRLGPENQPRPIDGLEGVAVRSIAAGDNHSTFLDDAGRVWLCGTYKDSSGYLGFPDFHNGMSADPLKRSYDPMRVPGLGTASSRAIAIASGANHTLATVESSRGGKTRSRILEVYAWGNDEFGQLGHGGSGDENLTEEEAVLLKHTRRSKRATSSKLHPHPINWNKKERGSIDKVFASANCTFLSTEEGRVFGCGLNNFAQLGLGKTTAEPILCSTTVNDGTGDGPFPVASGDFSEWSQRYRIGCKANHRGDDQAIDRLPILFEDATLAIWLSVSNADKLGFETAIFAMQRELVAGGAVAFDEFSRRSLSAKDSVDAIAYSLRQLSDALHLRLDQGHLGKVPAPPQKRRGLEEAMLSASSVSETTEEDANANFESFDTSIGNGSRSATFETELRKQRTNLQALKDAIRSAKRYYSIEGSVAGNVVYTVEATYGDKPLAHRPWAIGLGYPVEVENLSSTKLGCSVKEIVGGSFHTVALTTEGEVFTWGRRDYSGLGGGNDDVTNPSKLSKLKNVMHVAAGGSHALACTKSGDFYTWGFGETHQLGNCPRDISKGATSSTDATDELSPYLVQSKQLESKFVLQVGGGSQHSVELAWNGVSVSKDDHMPVSVKTAARRLKGGEVKDVWLGSDDMIGKEVKLSDGTEGKITSKEKIKDENEPKHIYHRWFYVVTIPPSDPLAAAAAEPAAKRRRTNSGRPSSAASVSSLGEGGSHKATVRLLGEKEAKEAIARMQ</sequence>
<dbReference type="InterPro" id="IPR000408">
    <property type="entry name" value="Reg_chr_condens"/>
</dbReference>
<name>A0A7J6LY68_PERCH</name>
<dbReference type="InterPro" id="IPR009091">
    <property type="entry name" value="RCC1/BLIP-II"/>
</dbReference>
<feature type="compositionally biased region" description="Low complexity" evidence="7">
    <location>
        <begin position="970"/>
        <end position="982"/>
    </location>
</feature>
<dbReference type="SUPFAM" id="SSF50985">
    <property type="entry name" value="RCC1/BLIP-II"/>
    <property type="match status" value="1"/>
</dbReference>
<reference evidence="9 10" key="1">
    <citation type="submission" date="2020-04" db="EMBL/GenBank/DDBJ databases">
        <title>Perkinsus chesapeaki whole genome sequence.</title>
        <authorList>
            <person name="Bogema D.R."/>
        </authorList>
    </citation>
    <scope>NUCLEOTIDE SEQUENCE [LARGE SCALE GENOMIC DNA]</scope>
    <source>
        <strain evidence="9">ATCC PRA-425</strain>
    </source>
</reference>